<dbReference type="EMBL" id="CP010519">
    <property type="protein sequence ID" value="AJE83714.1"/>
    <property type="molecule type" value="Genomic_DNA"/>
</dbReference>
<evidence type="ECO:0000313" key="5">
    <source>
        <dbReference type="Proteomes" id="UP000031523"/>
    </source>
</evidence>
<dbReference type="PROSITE" id="PS51257">
    <property type="entry name" value="PROKAR_LIPOPROTEIN"/>
    <property type="match status" value="1"/>
</dbReference>
<feature type="chain" id="PRO_5039025927" description="DUF4232 domain-containing protein" evidence="2">
    <location>
        <begin position="28"/>
        <end position="245"/>
    </location>
</feature>
<feature type="domain" description="DUF4232" evidence="3">
    <location>
        <begin position="108"/>
        <end position="236"/>
    </location>
</feature>
<dbReference type="InterPro" id="IPR025326">
    <property type="entry name" value="DUF4232"/>
</dbReference>
<feature type="signal peptide" evidence="2">
    <location>
        <begin position="1"/>
        <end position="27"/>
    </location>
</feature>
<keyword evidence="2" id="KW-0732">Signal</keyword>
<name>A0A0B5EQ04_STRA4</name>
<dbReference type="KEGG" id="sals:SLNWT_3338"/>
<sequence length="245" mass="24017">MSGIRSSRIRLLTAASAVALTALSLTACEDGTGTRDEGASASVASGASGEQTPGSPPSAGPSAGSDKISSGTDDESSGTGGSGGAPAAPEKTGQAPADAGGGKGSGTCTGSNTRTVATQVSRPLNRMLLTVTNTGKSTCYLYYYPAVKFGAAQSVPPAVEETKPQAVVTLGPGESGYAGVNLSAADGSGGKGHTAKSLTVYFSGRSGQGSTGAGAHPALPAKGVHVDDSVKVTYWQQSMGDALEW</sequence>
<feature type="compositionally biased region" description="Low complexity" evidence="1">
    <location>
        <begin position="60"/>
        <end position="71"/>
    </location>
</feature>
<dbReference type="AlphaFoldDB" id="A0A0B5EQ04"/>
<feature type="region of interest" description="Disordered" evidence="1">
    <location>
        <begin position="29"/>
        <end position="119"/>
    </location>
</feature>
<evidence type="ECO:0000313" key="4">
    <source>
        <dbReference type="EMBL" id="AJE83714.1"/>
    </source>
</evidence>
<evidence type="ECO:0000256" key="2">
    <source>
        <dbReference type="SAM" id="SignalP"/>
    </source>
</evidence>
<organism evidence="4 5">
    <name type="scientific">Streptomyces albus (strain ATCC 21838 / DSM 41398 / FERM P-419 / JCM 4703 / NBRC 107858)</name>
    <dbReference type="NCBI Taxonomy" id="1081613"/>
    <lineage>
        <taxon>Bacteria</taxon>
        <taxon>Bacillati</taxon>
        <taxon>Actinomycetota</taxon>
        <taxon>Actinomycetes</taxon>
        <taxon>Kitasatosporales</taxon>
        <taxon>Streptomycetaceae</taxon>
        <taxon>Streptomyces</taxon>
    </lineage>
</organism>
<evidence type="ECO:0000259" key="3">
    <source>
        <dbReference type="Pfam" id="PF14016"/>
    </source>
</evidence>
<proteinExistence type="predicted"/>
<evidence type="ECO:0000256" key="1">
    <source>
        <dbReference type="SAM" id="MobiDB-lite"/>
    </source>
</evidence>
<dbReference type="Pfam" id="PF14016">
    <property type="entry name" value="DUF4232"/>
    <property type="match status" value="1"/>
</dbReference>
<dbReference type="Proteomes" id="UP000031523">
    <property type="component" value="Chromosome"/>
</dbReference>
<keyword evidence="5" id="KW-1185">Reference proteome</keyword>
<reference evidence="4 5" key="1">
    <citation type="submission" date="2015-01" db="EMBL/GenBank/DDBJ databases">
        <title>Enhanced salinomycin production by adjusting the supply of polyketide extender units in Streptomyce albus DSM 41398.</title>
        <authorList>
            <person name="Lu C."/>
        </authorList>
    </citation>
    <scope>NUCLEOTIDE SEQUENCE [LARGE SCALE GENOMIC DNA]</scope>
    <source>
        <strain evidence="5">ATCC 21838 / DSM 41398 / FERM P-419 / JCM 4703 / NBRC 107858</strain>
    </source>
</reference>
<gene>
    <name evidence="4" type="ORF">SLNWT_3338</name>
</gene>
<accession>A0A0B5EQ04</accession>
<feature type="compositionally biased region" description="Low complexity" evidence="1">
    <location>
        <begin position="39"/>
        <end position="49"/>
    </location>
</feature>
<protein>
    <recommendedName>
        <fullName evidence="3">DUF4232 domain-containing protein</fullName>
    </recommendedName>
</protein>